<dbReference type="SUPFAM" id="SSF88713">
    <property type="entry name" value="Glycoside hydrolase/deacetylase"/>
    <property type="match status" value="1"/>
</dbReference>
<evidence type="ECO:0000256" key="1">
    <source>
        <dbReference type="ARBA" id="ARBA00001946"/>
    </source>
</evidence>
<evidence type="ECO:0000313" key="7">
    <source>
        <dbReference type="Proteomes" id="UP001284901"/>
    </source>
</evidence>
<sequence length="349" mass="37048">MDIFGDMIASHPSSSARTVAVCADGLGRNRALNNLIIEMLERGHATCATLLVAAPAAEHALRALAAVGIDPGRILLGFAISSQGPGAPWRAVGPHASSLTDRGGRYLSAEESAAPPQLVRADILTELAAQFSWMEDRGYRPAGIAGPRYGRDFRGRGLVIDCALEFCARVGVPLRYARRGDPLLAASRYLADRGAELGEGAVRHANSGTDADVVAAHARRVERADTLGVLLPNDVVFFPPEFPADSYGELRHAYLSALEECAGPAIQVVFTPAREDSGAGRGEWETRLMRDPSFLRAVAKARCADAQGISTVPAGSKATLKVVEGKPVAASDTGFDDDVMYNVIDDMRK</sequence>
<keyword evidence="4" id="KW-0460">Magnesium</keyword>
<protein>
    <submittedName>
        <fullName evidence="6">ChbG/HpnK family deacetylase</fullName>
    </submittedName>
</protein>
<comment type="caution">
    <text evidence="6">The sequence shown here is derived from an EMBL/GenBank/DDBJ whole genome shotgun (WGS) entry which is preliminary data.</text>
</comment>
<dbReference type="InterPro" id="IPR011330">
    <property type="entry name" value="Glyco_hydro/deAcase_b/a-brl"/>
</dbReference>
<keyword evidence="3" id="KW-0378">Hydrolase</keyword>
<dbReference type="EMBL" id="JAWNFY010000036">
    <property type="protein sequence ID" value="MDY5147199.1"/>
    <property type="molecule type" value="Genomic_DNA"/>
</dbReference>
<dbReference type="Gene3D" id="3.20.20.370">
    <property type="entry name" value="Glycoside hydrolase/deacetylase"/>
    <property type="match status" value="1"/>
</dbReference>
<organism evidence="6 7">
    <name type="scientific">Actinotignum timonense</name>
    <dbReference type="NCBI Taxonomy" id="1870995"/>
    <lineage>
        <taxon>Bacteria</taxon>
        <taxon>Bacillati</taxon>
        <taxon>Actinomycetota</taxon>
        <taxon>Actinomycetes</taxon>
        <taxon>Actinomycetales</taxon>
        <taxon>Actinomycetaceae</taxon>
        <taxon>Actinotignum</taxon>
    </lineage>
</organism>
<gene>
    <name evidence="6" type="ORF">R6P33_09250</name>
</gene>
<proteinExistence type="predicted"/>
<keyword evidence="7" id="KW-1185">Reference proteome</keyword>
<evidence type="ECO:0000256" key="3">
    <source>
        <dbReference type="ARBA" id="ARBA00022801"/>
    </source>
</evidence>
<keyword evidence="5" id="KW-0119">Carbohydrate metabolism</keyword>
<evidence type="ECO:0000313" key="6">
    <source>
        <dbReference type="EMBL" id="MDY5147199.1"/>
    </source>
</evidence>
<accession>A0ABU5GFQ9</accession>
<comment type="cofactor">
    <cofactor evidence="1">
        <name>Mg(2+)</name>
        <dbReference type="ChEBI" id="CHEBI:18420"/>
    </cofactor>
</comment>
<dbReference type="InterPro" id="IPR006879">
    <property type="entry name" value="YdjC-like"/>
</dbReference>
<dbReference type="Proteomes" id="UP001284901">
    <property type="component" value="Unassembled WGS sequence"/>
</dbReference>
<evidence type="ECO:0000256" key="2">
    <source>
        <dbReference type="ARBA" id="ARBA00022723"/>
    </source>
</evidence>
<dbReference type="Pfam" id="PF04794">
    <property type="entry name" value="YdjC"/>
    <property type="match status" value="1"/>
</dbReference>
<name>A0ABU5GFQ9_9ACTO</name>
<reference evidence="6 7" key="1">
    <citation type="submission" date="2023-10" db="EMBL/GenBank/DDBJ databases">
        <title>Whole Genome based description of the genera Actinobaculum and Actinotignum reveals a complex phylogenetic relationship within the species included in the genus Actinotignum.</title>
        <authorList>
            <person name="Jensen C.S."/>
            <person name="Dargis R."/>
            <person name="Kemp M."/>
            <person name="Christensen J.J."/>
        </authorList>
    </citation>
    <scope>NUCLEOTIDE SEQUENCE [LARGE SCALE GENOMIC DNA]</scope>
    <source>
        <strain evidence="6 7">SLA_B089</strain>
    </source>
</reference>
<keyword evidence="2" id="KW-0479">Metal-binding</keyword>
<evidence type="ECO:0000256" key="5">
    <source>
        <dbReference type="ARBA" id="ARBA00023277"/>
    </source>
</evidence>
<evidence type="ECO:0000256" key="4">
    <source>
        <dbReference type="ARBA" id="ARBA00022842"/>
    </source>
</evidence>
<dbReference type="RefSeq" id="WP_320754588.1">
    <property type="nucleotide sequence ID" value="NZ_JAWNFY010000036.1"/>
</dbReference>